<dbReference type="EMBL" id="CP144753">
    <property type="protein sequence ID" value="WVZ92592.1"/>
    <property type="molecule type" value="Genomic_DNA"/>
</dbReference>
<gene>
    <name evidence="2" type="ORF">U9M48_038642</name>
</gene>
<dbReference type="Proteomes" id="UP001341281">
    <property type="component" value="Chromosome 09"/>
</dbReference>
<evidence type="ECO:0000313" key="3">
    <source>
        <dbReference type="Proteomes" id="UP001341281"/>
    </source>
</evidence>
<reference evidence="2 3" key="1">
    <citation type="submission" date="2024-02" db="EMBL/GenBank/DDBJ databases">
        <title>High-quality chromosome-scale genome assembly of Pensacola bahiagrass (Paspalum notatum Flugge var. saurae).</title>
        <authorList>
            <person name="Vega J.M."/>
            <person name="Podio M."/>
            <person name="Orjuela J."/>
            <person name="Siena L.A."/>
            <person name="Pessino S.C."/>
            <person name="Combes M.C."/>
            <person name="Mariac C."/>
            <person name="Albertini E."/>
            <person name="Pupilli F."/>
            <person name="Ortiz J.P.A."/>
            <person name="Leblanc O."/>
        </authorList>
    </citation>
    <scope>NUCLEOTIDE SEQUENCE [LARGE SCALE GENOMIC DNA]</scope>
    <source>
        <strain evidence="2">R1</strain>
        <tissue evidence="2">Leaf</tissue>
    </source>
</reference>
<organism evidence="2 3">
    <name type="scientific">Paspalum notatum var. saurae</name>
    <dbReference type="NCBI Taxonomy" id="547442"/>
    <lineage>
        <taxon>Eukaryota</taxon>
        <taxon>Viridiplantae</taxon>
        <taxon>Streptophyta</taxon>
        <taxon>Embryophyta</taxon>
        <taxon>Tracheophyta</taxon>
        <taxon>Spermatophyta</taxon>
        <taxon>Magnoliopsida</taxon>
        <taxon>Liliopsida</taxon>
        <taxon>Poales</taxon>
        <taxon>Poaceae</taxon>
        <taxon>PACMAD clade</taxon>
        <taxon>Panicoideae</taxon>
        <taxon>Andropogonodae</taxon>
        <taxon>Paspaleae</taxon>
        <taxon>Paspalinae</taxon>
        <taxon>Paspalum</taxon>
    </lineage>
</organism>
<feature type="compositionally biased region" description="Basic and acidic residues" evidence="1">
    <location>
        <begin position="144"/>
        <end position="154"/>
    </location>
</feature>
<feature type="region of interest" description="Disordered" evidence="1">
    <location>
        <begin position="1"/>
        <end position="42"/>
    </location>
</feature>
<evidence type="ECO:0000256" key="1">
    <source>
        <dbReference type="SAM" id="MobiDB-lite"/>
    </source>
</evidence>
<dbReference type="AlphaFoldDB" id="A0AAQ3XDS8"/>
<feature type="region of interest" description="Disordered" evidence="1">
    <location>
        <begin position="88"/>
        <end position="154"/>
    </location>
</feature>
<sequence>MAVVISAVAPPPRCPRPLHGSSRLSRASGAIPPPPAKSADAELRAPRRALAALDDLEAPLSDDDIESLAPLFCDEEIAAIFAAATRRFSGPRSERAGGKRKAPPPPRPSCCVAAAAGYDGDAESGPPRRPPIKKARTKSGCPSMDRDRDRDDAARRARRMLRGWHRKIAARMLGRRFRPPELSRGRTALRCQCRELAAPGAGDGGGLCALHQDAAPAGRAWMFSPGQQGRVPLVGGPGEVVVPTLSAGDSKMDVVHYAQWRRSVWMPSRFYVQRAAEQGGVHR</sequence>
<protein>
    <submittedName>
        <fullName evidence="2">Uncharacterized protein</fullName>
    </submittedName>
</protein>
<evidence type="ECO:0000313" key="2">
    <source>
        <dbReference type="EMBL" id="WVZ92592.1"/>
    </source>
</evidence>
<keyword evidence="3" id="KW-1185">Reference proteome</keyword>
<name>A0AAQ3XDS8_PASNO</name>
<accession>A0AAQ3XDS8</accession>
<proteinExistence type="predicted"/>